<feature type="transmembrane region" description="Helical" evidence="1">
    <location>
        <begin position="176"/>
        <end position="195"/>
    </location>
</feature>
<keyword evidence="1" id="KW-0472">Membrane</keyword>
<keyword evidence="1" id="KW-1133">Transmembrane helix</keyword>
<reference evidence="2 3" key="1">
    <citation type="submission" date="2015-09" db="EMBL/GenBank/DDBJ databases">
        <title>Genome announcement of multiple Pseudomonas syringae strains.</title>
        <authorList>
            <person name="Thakur S."/>
            <person name="Wang P.W."/>
            <person name="Gong Y."/>
            <person name="Weir B.S."/>
            <person name="Guttman D.S."/>
        </authorList>
    </citation>
    <scope>NUCLEOTIDE SEQUENCE [LARGE SCALE GENOMIC DNA]</scope>
    <source>
        <strain evidence="2 3">ICMP9151</strain>
    </source>
</reference>
<feature type="transmembrane region" description="Helical" evidence="1">
    <location>
        <begin position="117"/>
        <end position="138"/>
    </location>
</feature>
<feature type="transmembrane region" description="Helical" evidence="1">
    <location>
        <begin position="321"/>
        <end position="340"/>
    </location>
</feature>
<keyword evidence="1" id="KW-0812">Transmembrane</keyword>
<gene>
    <name evidence="2" type="ORF">ALO43_04427</name>
</gene>
<dbReference type="Proteomes" id="UP000050523">
    <property type="component" value="Unassembled WGS sequence"/>
</dbReference>
<feature type="transmembrane region" description="Helical" evidence="1">
    <location>
        <begin position="207"/>
        <end position="230"/>
    </location>
</feature>
<protein>
    <submittedName>
        <fullName evidence="2">AbrB protein</fullName>
    </submittedName>
</protein>
<feature type="transmembrane region" description="Helical" evidence="1">
    <location>
        <begin position="35"/>
        <end position="52"/>
    </location>
</feature>
<dbReference type="PANTHER" id="PTHR38457:SF1">
    <property type="entry name" value="REGULATOR ABRB-RELATED"/>
    <property type="match status" value="1"/>
</dbReference>
<name>A0AA40P711_9PSED</name>
<dbReference type="InterPro" id="IPR007820">
    <property type="entry name" value="AbrB_fam"/>
</dbReference>
<dbReference type="EMBL" id="LJRO01000090">
    <property type="protein sequence ID" value="KPZ05570.1"/>
    <property type="molecule type" value="Genomic_DNA"/>
</dbReference>
<evidence type="ECO:0000313" key="2">
    <source>
        <dbReference type="EMBL" id="KPZ05570.1"/>
    </source>
</evidence>
<dbReference type="GO" id="GO:0016020">
    <property type="term" value="C:membrane"/>
    <property type="evidence" value="ECO:0007669"/>
    <property type="project" value="InterPro"/>
</dbReference>
<dbReference type="Pfam" id="PF05145">
    <property type="entry name" value="AbrB"/>
    <property type="match status" value="1"/>
</dbReference>
<dbReference type="PANTHER" id="PTHR38457">
    <property type="entry name" value="REGULATOR ABRB-RELATED"/>
    <property type="match status" value="1"/>
</dbReference>
<dbReference type="GO" id="GO:0010468">
    <property type="term" value="P:regulation of gene expression"/>
    <property type="evidence" value="ECO:0007669"/>
    <property type="project" value="InterPro"/>
</dbReference>
<dbReference type="AlphaFoldDB" id="A0AA40P711"/>
<feature type="transmembrane region" description="Helical" evidence="1">
    <location>
        <begin position="59"/>
        <end position="79"/>
    </location>
</feature>
<accession>A0AA40P711</accession>
<feature type="transmembrane region" description="Helical" evidence="1">
    <location>
        <begin position="346"/>
        <end position="368"/>
    </location>
</feature>
<proteinExistence type="predicted"/>
<dbReference type="NCBIfam" id="TIGR03082">
    <property type="entry name" value="Gneg_AbrB_dup"/>
    <property type="match status" value="2"/>
</dbReference>
<sequence length="382" mass="40011">MIGCDVDTDACNPHHSRRSSLSQAARFSIPTLPPLVQWAGLILLAGAAGQLLKLFEMPAAMFLGPMLVAIGFGVSGATIRLPKKVFQLGQGTVGVLIAHAMSASVLLTALKSWPVMLLATILTVMLSAAVGLVLVRFAGIPSNTAAWGTSPGAASAMVAMSEDYGADSRVVATMQYVRVVCVVTIGALVSHFIGVPVSGAQAHVSDAVIQSLSLVDLGLSLAVIVAGVVLGSRLPAGALLVPLMLGGALQLSGVMQITIPDWLLPIGYGAIGCYVGLRFDRPTVQYVWRRLPMMVLASLLLIVLCALSAWLIAVMMDKDYLSVYLATSPGGLDTMAIIAIDTHADVGFVLAMQTLRLFGVILTGSFLARQIIRLTDKRIPAL</sequence>
<comment type="caution">
    <text evidence="2">The sequence shown here is derived from an EMBL/GenBank/DDBJ whole genome shotgun (WGS) entry which is preliminary data.</text>
</comment>
<evidence type="ECO:0000256" key="1">
    <source>
        <dbReference type="SAM" id="Phobius"/>
    </source>
</evidence>
<organism evidence="2 3">
    <name type="scientific">Pseudomonas tremae</name>
    <dbReference type="NCBI Taxonomy" id="200454"/>
    <lineage>
        <taxon>Bacteria</taxon>
        <taxon>Pseudomonadati</taxon>
        <taxon>Pseudomonadota</taxon>
        <taxon>Gammaproteobacteria</taxon>
        <taxon>Pseudomonadales</taxon>
        <taxon>Pseudomonadaceae</taxon>
        <taxon>Pseudomonas</taxon>
    </lineage>
</organism>
<dbReference type="PIRSF" id="PIRSF038991">
    <property type="entry name" value="Protein_AbrB"/>
    <property type="match status" value="1"/>
</dbReference>
<feature type="transmembrane region" description="Helical" evidence="1">
    <location>
        <begin position="291"/>
        <end position="314"/>
    </location>
</feature>
<feature type="transmembrane region" description="Helical" evidence="1">
    <location>
        <begin position="91"/>
        <end position="110"/>
    </location>
</feature>
<evidence type="ECO:0000313" key="3">
    <source>
        <dbReference type="Proteomes" id="UP000050523"/>
    </source>
</evidence>
<feature type="transmembrane region" description="Helical" evidence="1">
    <location>
        <begin position="236"/>
        <end position="255"/>
    </location>
</feature>
<dbReference type="InterPro" id="IPR017516">
    <property type="entry name" value="AbrB_dup"/>
</dbReference>